<protein>
    <submittedName>
        <fullName evidence="2">Uncharacterized protein</fullName>
    </submittedName>
</protein>
<evidence type="ECO:0000256" key="1">
    <source>
        <dbReference type="SAM" id="MobiDB-lite"/>
    </source>
</evidence>
<feature type="compositionally biased region" description="Basic residues" evidence="1">
    <location>
        <begin position="50"/>
        <end position="59"/>
    </location>
</feature>
<gene>
    <name evidence="2" type="ORF">NCTC12965_05109</name>
</gene>
<organism evidence="2">
    <name type="scientific">Serratia fonticola</name>
    <dbReference type="NCBI Taxonomy" id="47917"/>
    <lineage>
        <taxon>Bacteria</taxon>
        <taxon>Pseudomonadati</taxon>
        <taxon>Pseudomonadota</taxon>
        <taxon>Gammaproteobacteria</taxon>
        <taxon>Enterobacterales</taxon>
        <taxon>Yersiniaceae</taxon>
        <taxon>Serratia</taxon>
    </lineage>
</organism>
<evidence type="ECO:0000313" key="2">
    <source>
        <dbReference type="EMBL" id="VTR44485.1"/>
    </source>
</evidence>
<dbReference type="AlphaFoldDB" id="A0A4U9VC79"/>
<feature type="region of interest" description="Disordered" evidence="1">
    <location>
        <begin position="1"/>
        <end position="21"/>
    </location>
</feature>
<accession>A0A4U9VC79</accession>
<feature type="region of interest" description="Disordered" evidence="1">
    <location>
        <begin position="34"/>
        <end position="59"/>
    </location>
</feature>
<proteinExistence type="predicted"/>
<reference evidence="2" key="1">
    <citation type="submission" date="2019-05" db="EMBL/GenBank/DDBJ databases">
        <authorList>
            <consortium name="Pathogen Informatics"/>
        </authorList>
    </citation>
    <scope>NUCLEOTIDE SEQUENCE [LARGE SCALE GENOMIC DNA]</scope>
    <source>
        <strain evidence="2">NCTC12965</strain>
    </source>
</reference>
<name>A0A4U9VC79_SERFO</name>
<dbReference type="EMBL" id="CABEEZ010000111">
    <property type="protein sequence ID" value="VTR44485.1"/>
    <property type="molecule type" value="Genomic_DNA"/>
</dbReference>
<sequence length="59" mass="6969">MKRWINWRDETEEQKEAEKQLEPFIERVKTLLGEAREGRASDAPPDGYPGHRHPPMPTR</sequence>